<dbReference type="CDD" id="cd16434">
    <property type="entry name" value="CheB-CheR_fusion"/>
    <property type="match status" value="1"/>
</dbReference>
<keyword evidence="4" id="KW-0808">Transferase</keyword>
<dbReference type="AlphaFoldDB" id="A0A5R9FY42"/>
<dbReference type="PROSITE" id="PS50113">
    <property type="entry name" value="PAC"/>
    <property type="match status" value="1"/>
</dbReference>
<keyword evidence="7" id="KW-0418">Kinase</keyword>
<dbReference type="PROSITE" id="PS50112">
    <property type="entry name" value="PAS"/>
    <property type="match status" value="1"/>
</dbReference>
<evidence type="ECO:0000259" key="12">
    <source>
        <dbReference type="PROSITE" id="PS50109"/>
    </source>
</evidence>
<keyword evidence="6" id="KW-0547">Nucleotide-binding</keyword>
<dbReference type="CDD" id="cd00075">
    <property type="entry name" value="HATPase"/>
    <property type="match status" value="1"/>
</dbReference>
<protein>
    <submittedName>
        <fullName evidence="17">PAS domain S-box protein</fullName>
    </submittedName>
</protein>
<evidence type="ECO:0000256" key="1">
    <source>
        <dbReference type="ARBA" id="ARBA00000085"/>
    </source>
</evidence>
<dbReference type="InterPro" id="IPR005467">
    <property type="entry name" value="His_kinase_dom"/>
</dbReference>
<dbReference type="GO" id="GO:0000156">
    <property type="term" value="F:phosphorelay response regulator activity"/>
    <property type="evidence" value="ECO:0007669"/>
    <property type="project" value="InterPro"/>
</dbReference>
<feature type="active site" evidence="10">
    <location>
        <position position="20"/>
    </location>
</feature>
<dbReference type="InterPro" id="IPR022641">
    <property type="entry name" value="CheR_N"/>
</dbReference>
<dbReference type="InterPro" id="IPR036097">
    <property type="entry name" value="HisK_dim/P_sf"/>
</dbReference>
<feature type="domain" description="PAS" evidence="13">
    <location>
        <begin position="850"/>
        <end position="888"/>
    </location>
</feature>
<dbReference type="InterPro" id="IPR003594">
    <property type="entry name" value="HATPase_dom"/>
</dbReference>
<dbReference type="PROSITE" id="PS50109">
    <property type="entry name" value="HIS_KIN"/>
    <property type="match status" value="1"/>
</dbReference>
<dbReference type="InterPro" id="IPR003661">
    <property type="entry name" value="HisK_dim/P_dom"/>
</dbReference>
<dbReference type="GO" id="GO:0005524">
    <property type="term" value="F:ATP binding"/>
    <property type="evidence" value="ECO:0007669"/>
    <property type="project" value="UniProtKB-KW"/>
</dbReference>
<organism evidence="17 18">
    <name type="scientific">Paenibacillus antri</name>
    <dbReference type="NCBI Taxonomy" id="2582848"/>
    <lineage>
        <taxon>Bacteria</taxon>
        <taxon>Bacillati</taxon>
        <taxon>Bacillota</taxon>
        <taxon>Bacilli</taxon>
        <taxon>Bacillales</taxon>
        <taxon>Paenibacillaceae</taxon>
        <taxon>Paenibacillus</taxon>
    </lineage>
</organism>
<dbReference type="Gene3D" id="1.10.287.130">
    <property type="match status" value="1"/>
</dbReference>
<dbReference type="SUPFAM" id="SSF55785">
    <property type="entry name" value="PYP-like sensor domain (PAS domain)"/>
    <property type="match status" value="2"/>
</dbReference>
<dbReference type="InterPro" id="IPR000014">
    <property type="entry name" value="PAS"/>
</dbReference>
<dbReference type="Pfam" id="PF02518">
    <property type="entry name" value="HATPase_c"/>
    <property type="match status" value="1"/>
</dbReference>
<dbReference type="OrthoDB" id="9816309at2"/>
<evidence type="ECO:0000313" key="17">
    <source>
        <dbReference type="EMBL" id="TLS48957.1"/>
    </source>
</evidence>
<dbReference type="Gene3D" id="3.30.450.20">
    <property type="entry name" value="PAS domain"/>
    <property type="match status" value="2"/>
</dbReference>
<dbReference type="SUPFAM" id="SSF52738">
    <property type="entry name" value="Methylesterase CheB, C-terminal domain"/>
    <property type="match status" value="1"/>
</dbReference>
<dbReference type="PANTHER" id="PTHR24422">
    <property type="entry name" value="CHEMOTAXIS PROTEIN METHYLTRANSFERASE"/>
    <property type="match status" value="1"/>
</dbReference>
<gene>
    <name evidence="17" type="ORF">FE782_27855</name>
</gene>
<dbReference type="Pfam" id="PF03705">
    <property type="entry name" value="CheR_N"/>
    <property type="match status" value="1"/>
</dbReference>
<keyword evidence="5" id="KW-0949">S-adenosyl-L-methionine</keyword>
<evidence type="ECO:0000256" key="4">
    <source>
        <dbReference type="ARBA" id="ARBA00022679"/>
    </source>
</evidence>
<dbReference type="NCBIfam" id="TIGR00229">
    <property type="entry name" value="sensory_box"/>
    <property type="match status" value="1"/>
</dbReference>
<dbReference type="GO" id="GO:0006935">
    <property type="term" value="P:chemotaxis"/>
    <property type="evidence" value="ECO:0007669"/>
    <property type="project" value="UniProtKB-UniRule"/>
</dbReference>
<evidence type="ECO:0000256" key="10">
    <source>
        <dbReference type="PROSITE-ProRule" id="PRU00050"/>
    </source>
</evidence>
<evidence type="ECO:0000256" key="8">
    <source>
        <dbReference type="ARBA" id="ARBA00022840"/>
    </source>
</evidence>
<dbReference type="SUPFAM" id="SSF55874">
    <property type="entry name" value="ATPase domain of HSP90 chaperone/DNA topoisomerase II/histidine kinase"/>
    <property type="match status" value="1"/>
</dbReference>
<sequence length="1197" mass="135016">MPNNNNSIDDALFVVGIGASAGGLEALHLLFDHMRPDTGAAFVIIQHLSPNYKSFMAELLQPHTKMPVHVAVHDMTLEPNNVYLIPPNKSMTLQDGKLQLSEKHGGLHLPIDIFFHSLAVERGPRAVGVILSGTGSDGSRGIATIKERGGFVLAQDDRSAKFDGMPKSAMLTGLVDNVASPDEMHRKIADFVGGNGIQPDAWEQTGGDAPTEEQLDELFDMLKNKTTIDFKEYKLAGVLRRVERRMALNRITDFDRYIRLLERDVREISLLHKDLLIGVTHFFRDSKAFDVIAAKVIPQIVERKRNEDSEIRVWVAGCSTGEEAYSLAILFQEHLQAVSASVNVKIFATDLDKQSIEFASHGVYPNTIAQTVPPELLRKYFVQRHDSYTIIEDIRKKIIFAPHNIIKDPPFINMDLITCRNMLIYLQPKMQQRVISLFHFALNPRAYLFLGPSETIGRLGGLFKVFDKRWNVFQQNEAPVGNSYDAIGISDQFNENTGAAKPLAESSPTVRQLKQQRRTDDLNTTYLEEHFPPSIVVDEHLDIVHMTGRIDPFIAMTKGKPSLNVHKMFHSHLSVALVTALHKVRKERTEIAYRHFKTGIPDFPSVDLTIRPFSTTNKAYEHLLIVIFAKPQTEPAETPSEGVELASSVNQRVLDLEQELLRAEETLQITIEELETSNEELQATNEELVAANEELQSANEELQSVNEELLTVNSEYQMKIQEMTDLNNDMDNFLISTRIGTIFLDTDMRVRRFTPAVTKEIHLLDIDIGRPISHIKHHFEYDDFLVDAEKVLQTLVPIEKEVRSRSGRWYSLRILPYRTADQFVQGTVITFVDITDLKLLNNELKIKSYAIDHSPSIVLIADPNGSIEYANPKFLEQTMLSREDIIGKPLQLTNRWELSSEPFKEVWGKVCQGQKWTGQLKCRKADGSAYWEELSLIPILGDDGELIHVLKVASDITDRKTSEELLRKSEMLSAVGQLAAGIAHEIRNPLTSLKGFTKLIGAGRSNAKYLEIMSKELERIEEIISELLMLSKHKPNEFLPNEVNDILTDVKLLLDTQAIMNNVDIACEFDASLPPVFCNENELKQVFINLLKNGIESMPKGGKLHIKTENVHDHKIRILFIDEGIGIPKETLARLGEPFYTTKEKGTGLGLMICYQIIENLQGTLRFASESGLGTSVEIILPAYHQLEPIDEFTVLV</sequence>
<dbReference type="SMART" id="SM00086">
    <property type="entry name" value="PAC"/>
    <property type="match status" value="2"/>
</dbReference>
<evidence type="ECO:0000256" key="3">
    <source>
        <dbReference type="ARBA" id="ARBA00022603"/>
    </source>
</evidence>
<dbReference type="PANTHER" id="PTHR24422:SF27">
    <property type="entry name" value="PROTEIN-GLUTAMATE O-METHYLTRANSFERASE"/>
    <property type="match status" value="1"/>
</dbReference>
<dbReference type="SMART" id="SM00388">
    <property type="entry name" value="HisKA"/>
    <property type="match status" value="1"/>
</dbReference>
<dbReference type="Gene3D" id="3.40.50.180">
    <property type="entry name" value="Methylesterase CheB, C-terminal domain"/>
    <property type="match status" value="1"/>
</dbReference>
<evidence type="ECO:0000259" key="13">
    <source>
        <dbReference type="PROSITE" id="PS50112"/>
    </source>
</evidence>
<dbReference type="InterPro" id="IPR035909">
    <property type="entry name" value="CheB_C"/>
</dbReference>
<evidence type="ECO:0000256" key="11">
    <source>
        <dbReference type="SAM" id="Coils"/>
    </source>
</evidence>
<name>A0A5R9FY42_9BACL</name>
<dbReference type="Pfam" id="PF13426">
    <property type="entry name" value="PAS_9"/>
    <property type="match status" value="1"/>
</dbReference>
<dbReference type="SUPFAM" id="SSF47384">
    <property type="entry name" value="Homodimeric domain of signal transducing histidine kinase"/>
    <property type="match status" value="1"/>
</dbReference>
<keyword evidence="3" id="KW-0489">Methyltransferase</keyword>
<dbReference type="InterPro" id="IPR000673">
    <property type="entry name" value="Sig_transdc_resp-reg_Me-estase"/>
</dbReference>
<dbReference type="CDD" id="cd00082">
    <property type="entry name" value="HisKA"/>
    <property type="match status" value="1"/>
</dbReference>
<evidence type="ECO:0000256" key="7">
    <source>
        <dbReference type="ARBA" id="ARBA00022777"/>
    </source>
</evidence>
<reference evidence="17 18" key="1">
    <citation type="submission" date="2019-05" db="EMBL/GenBank/DDBJ databases">
        <authorList>
            <person name="Narsing Rao M.P."/>
            <person name="Li W.J."/>
        </authorList>
    </citation>
    <scope>NUCLEOTIDE SEQUENCE [LARGE SCALE GENOMIC DNA]</scope>
    <source>
        <strain evidence="17 18">SYSU_K30003</strain>
    </source>
</reference>
<dbReference type="EMBL" id="VCIW01000026">
    <property type="protein sequence ID" value="TLS48957.1"/>
    <property type="molecule type" value="Genomic_DNA"/>
</dbReference>
<dbReference type="Pfam" id="PF00512">
    <property type="entry name" value="HisKA"/>
    <property type="match status" value="1"/>
</dbReference>
<comment type="caution">
    <text evidence="17">The sequence shown here is derived from an EMBL/GenBank/DDBJ whole genome shotgun (WGS) entry which is preliminary data.</text>
</comment>
<dbReference type="SMART" id="SM00138">
    <property type="entry name" value="MeTrc"/>
    <property type="match status" value="1"/>
</dbReference>
<evidence type="ECO:0000259" key="14">
    <source>
        <dbReference type="PROSITE" id="PS50113"/>
    </source>
</evidence>
<dbReference type="GO" id="GO:0032259">
    <property type="term" value="P:methylation"/>
    <property type="evidence" value="ECO:0007669"/>
    <property type="project" value="UniProtKB-KW"/>
</dbReference>
<dbReference type="Proteomes" id="UP000309676">
    <property type="component" value="Unassembled WGS sequence"/>
</dbReference>
<evidence type="ECO:0000256" key="2">
    <source>
        <dbReference type="ARBA" id="ARBA00001541"/>
    </source>
</evidence>
<dbReference type="PROSITE" id="PS50123">
    <property type="entry name" value="CHER"/>
    <property type="match status" value="1"/>
</dbReference>
<dbReference type="RefSeq" id="WP_138197632.1">
    <property type="nucleotide sequence ID" value="NZ_VCIW01000026.1"/>
</dbReference>
<dbReference type="InterPro" id="IPR022642">
    <property type="entry name" value="CheR_C"/>
</dbReference>
<feature type="domain" description="CheB-type methylesterase" evidence="15">
    <location>
        <begin position="14"/>
        <end position="195"/>
    </location>
</feature>
<feature type="active site" evidence="10">
    <location>
        <position position="47"/>
    </location>
</feature>
<dbReference type="SUPFAM" id="SSF53335">
    <property type="entry name" value="S-adenosyl-L-methionine-dependent methyltransferases"/>
    <property type="match status" value="1"/>
</dbReference>
<dbReference type="SMART" id="SM00387">
    <property type="entry name" value="HATPase_c"/>
    <property type="match status" value="1"/>
</dbReference>
<keyword evidence="10" id="KW-0378">Hydrolase</keyword>
<evidence type="ECO:0000256" key="5">
    <source>
        <dbReference type="ARBA" id="ARBA00022691"/>
    </source>
</evidence>
<dbReference type="GO" id="GO:0008984">
    <property type="term" value="F:protein-glutamate methylesterase activity"/>
    <property type="evidence" value="ECO:0007669"/>
    <property type="project" value="InterPro"/>
</dbReference>
<dbReference type="Pfam" id="PF13596">
    <property type="entry name" value="PAS_10"/>
    <property type="match status" value="1"/>
</dbReference>
<proteinExistence type="predicted"/>
<dbReference type="InterPro" id="IPR036804">
    <property type="entry name" value="CheR_N_sf"/>
</dbReference>
<dbReference type="Pfam" id="PF01339">
    <property type="entry name" value="CheB_methylest"/>
    <property type="match status" value="1"/>
</dbReference>
<keyword evidence="11" id="KW-0175">Coiled coil</keyword>
<dbReference type="InterPro" id="IPR036890">
    <property type="entry name" value="HATPase_C_sf"/>
</dbReference>
<dbReference type="InterPro" id="IPR050903">
    <property type="entry name" value="Bact_Chemotaxis_MeTrfase"/>
</dbReference>
<dbReference type="CDD" id="cd00130">
    <property type="entry name" value="PAS"/>
    <property type="match status" value="1"/>
</dbReference>
<feature type="domain" description="CheR-type methyltransferase" evidence="16">
    <location>
        <begin position="211"/>
        <end position="467"/>
    </location>
</feature>
<comment type="catalytic activity">
    <reaction evidence="2">
        <text>L-glutamyl-[protein] + S-adenosyl-L-methionine = [protein]-L-glutamate 5-O-methyl ester + S-adenosyl-L-homocysteine</text>
        <dbReference type="Rhea" id="RHEA:24452"/>
        <dbReference type="Rhea" id="RHEA-COMP:10208"/>
        <dbReference type="Rhea" id="RHEA-COMP:10311"/>
        <dbReference type="ChEBI" id="CHEBI:29973"/>
        <dbReference type="ChEBI" id="CHEBI:57856"/>
        <dbReference type="ChEBI" id="CHEBI:59789"/>
        <dbReference type="ChEBI" id="CHEBI:82795"/>
        <dbReference type="EC" id="2.1.1.80"/>
    </reaction>
</comment>
<dbReference type="Gene3D" id="3.40.50.150">
    <property type="entry name" value="Vaccinia Virus protein VP39"/>
    <property type="match status" value="1"/>
</dbReference>
<dbReference type="InterPro" id="IPR001610">
    <property type="entry name" value="PAC"/>
</dbReference>
<feature type="domain" description="Histidine kinase" evidence="12">
    <location>
        <begin position="981"/>
        <end position="1185"/>
    </location>
</feature>
<dbReference type="GO" id="GO:0008983">
    <property type="term" value="F:protein-glutamate O-methyltransferase activity"/>
    <property type="evidence" value="ECO:0007669"/>
    <property type="project" value="UniProtKB-EC"/>
</dbReference>
<keyword evidence="9" id="KW-0902">Two-component regulatory system</keyword>
<comment type="catalytic activity">
    <reaction evidence="1">
        <text>ATP + protein L-histidine = ADP + protein N-phospho-L-histidine.</text>
        <dbReference type="EC" id="2.7.13.3"/>
    </reaction>
</comment>
<dbReference type="GO" id="GO:0005737">
    <property type="term" value="C:cytoplasm"/>
    <property type="evidence" value="ECO:0007669"/>
    <property type="project" value="InterPro"/>
</dbReference>
<feature type="domain" description="PAC" evidence="14">
    <location>
        <begin position="916"/>
        <end position="968"/>
    </location>
</feature>
<dbReference type="InterPro" id="IPR000700">
    <property type="entry name" value="PAS-assoc_C"/>
</dbReference>
<dbReference type="InterPro" id="IPR035965">
    <property type="entry name" value="PAS-like_dom_sf"/>
</dbReference>
<dbReference type="PROSITE" id="PS50122">
    <property type="entry name" value="CHEB"/>
    <property type="match status" value="1"/>
</dbReference>
<dbReference type="InterPro" id="IPR000780">
    <property type="entry name" value="CheR_MeTrfase"/>
</dbReference>
<dbReference type="SMART" id="SM00091">
    <property type="entry name" value="PAS"/>
    <property type="match status" value="2"/>
</dbReference>
<dbReference type="Gene3D" id="3.30.565.10">
    <property type="entry name" value="Histidine kinase-like ATPase, C-terminal domain"/>
    <property type="match status" value="1"/>
</dbReference>
<dbReference type="Gene3D" id="1.10.287.2610">
    <property type="match status" value="1"/>
</dbReference>
<dbReference type="GO" id="GO:0000155">
    <property type="term" value="F:phosphorelay sensor kinase activity"/>
    <property type="evidence" value="ECO:0007669"/>
    <property type="project" value="InterPro"/>
</dbReference>
<keyword evidence="18" id="KW-1185">Reference proteome</keyword>
<dbReference type="SUPFAM" id="SSF47757">
    <property type="entry name" value="Chemotaxis receptor methyltransferase CheR, N-terminal domain"/>
    <property type="match status" value="1"/>
</dbReference>
<evidence type="ECO:0000256" key="6">
    <source>
        <dbReference type="ARBA" id="ARBA00022741"/>
    </source>
</evidence>
<evidence type="ECO:0000259" key="16">
    <source>
        <dbReference type="PROSITE" id="PS50123"/>
    </source>
</evidence>
<evidence type="ECO:0000256" key="9">
    <source>
        <dbReference type="ARBA" id="ARBA00023012"/>
    </source>
</evidence>
<keyword evidence="10" id="KW-0145">Chemotaxis</keyword>
<feature type="coiled-coil region" evidence="11">
    <location>
        <begin position="646"/>
        <end position="715"/>
    </location>
</feature>
<accession>A0A5R9FY42</accession>
<dbReference type="PRINTS" id="PR00996">
    <property type="entry name" value="CHERMTFRASE"/>
</dbReference>
<feature type="active site" evidence="10">
    <location>
        <position position="137"/>
    </location>
</feature>
<keyword evidence="8" id="KW-0067">ATP-binding</keyword>
<evidence type="ECO:0000313" key="18">
    <source>
        <dbReference type="Proteomes" id="UP000309676"/>
    </source>
</evidence>
<dbReference type="InterPro" id="IPR029063">
    <property type="entry name" value="SAM-dependent_MTases_sf"/>
</dbReference>
<evidence type="ECO:0000259" key="15">
    <source>
        <dbReference type="PROSITE" id="PS50122"/>
    </source>
</evidence>
<dbReference type="Pfam" id="PF01739">
    <property type="entry name" value="CheR"/>
    <property type="match status" value="1"/>
</dbReference>
<dbReference type="Gene3D" id="1.10.155.10">
    <property type="entry name" value="Chemotaxis receptor methyltransferase CheR, N-terminal domain"/>
    <property type="match status" value="1"/>
</dbReference>